<proteinExistence type="predicted"/>
<comment type="subcellular location">
    <subcellularLocation>
        <location evidence="1">Cell membrane</location>
        <topology evidence="1">Multi-pass membrane protein</topology>
    </subcellularLocation>
</comment>
<feature type="transmembrane region" description="Helical" evidence="6">
    <location>
        <begin position="251"/>
        <end position="275"/>
    </location>
</feature>
<keyword evidence="4 6" id="KW-0472">Membrane</keyword>
<feature type="transmembrane region" description="Helical" evidence="6">
    <location>
        <begin position="159"/>
        <end position="181"/>
    </location>
</feature>
<evidence type="ECO:0000259" key="7">
    <source>
        <dbReference type="PROSITE" id="PS50850"/>
    </source>
</evidence>
<evidence type="ECO:0000313" key="8">
    <source>
        <dbReference type="EMBL" id="GES16935.1"/>
    </source>
</evidence>
<evidence type="ECO:0000256" key="6">
    <source>
        <dbReference type="SAM" id="Phobius"/>
    </source>
</evidence>
<dbReference type="PANTHER" id="PTHR42718:SF35">
    <property type="entry name" value="BLL0718 PROTEIN"/>
    <property type="match status" value="1"/>
</dbReference>
<name>A0A5M3X5D8_9ACTN</name>
<evidence type="ECO:0000256" key="2">
    <source>
        <dbReference type="ARBA" id="ARBA00022692"/>
    </source>
</evidence>
<feature type="transmembrane region" description="Helical" evidence="6">
    <location>
        <begin position="187"/>
        <end position="206"/>
    </location>
</feature>
<dbReference type="AlphaFoldDB" id="A0A5M3X5D8"/>
<feature type="transmembrane region" description="Helical" evidence="6">
    <location>
        <begin position="65"/>
        <end position="89"/>
    </location>
</feature>
<accession>A0A5M3X5D8</accession>
<sequence>MEIEPPSTVGRRGLRGFLGDLNPRNIAGPRLPLTVFCLTALLAGWDDTALQLALPEIQDDFGLSLTMLSVIGAVTLVVTNAAGLPLGYLTDRVAKRVRLVQFGQVAANLGDFLQALAPNAGVLLTGRVLGGVARLPHDVAQIPLLADYYPPSSRGRVIAMLRMAAGIGSLLAAPIAGYLLTVYGWRMATLVLAVMATAVACLTFLLREPRRGAADQAGAAPSGPRPEPEERRPPGIWEGVRAAWSVRTLRVLAVSSVVYGLTMGGLTMVSSLMAARDLALDPFQRSLVLEAQVICGLLVVPLAGALSDRLLVRRPALLAAIQAMGTLGIGCLVLTLGLVPSVQVFIVTSVLFSAIAGIQVPSFIILITQVLPARHRGVGLQLTAPFQLLGGALSPVLLALTDGLALRYTLLSLVPVLVVAGLLQLTCMRSVAGDVRAAREAA</sequence>
<keyword evidence="2 6" id="KW-0812">Transmembrane</keyword>
<dbReference type="Proteomes" id="UP000331127">
    <property type="component" value="Unassembled WGS sequence"/>
</dbReference>
<keyword evidence="3 6" id="KW-1133">Transmembrane helix</keyword>
<feature type="region of interest" description="Disordered" evidence="5">
    <location>
        <begin position="215"/>
        <end position="234"/>
    </location>
</feature>
<dbReference type="InterPro" id="IPR020846">
    <property type="entry name" value="MFS_dom"/>
</dbReference>
<organism evidence="8 9">
    <name type="scientific">Acrocarpospora macrocephala</name>
    <dbReference type="NCBI Taxonomy" id="150177"/>
    <lineage>
        <taxon>Bacteria</taxon>
        <taxon>Bacillati</taxon>
        <taxon>Actinomycetota</taxon>
        <taxon>Actinomycetes</taxon>
        <taxon>Streptosporangiales</taxon>
        <taxon>Streptosporangiaceae</taxon>
        <taxon>Acrocarpospora</taxon>
    </lineage>
</organism>
<keyword evidence="9" id="KW-1185">Reference proteome</keyword>
<dbReference type="PANTHER" id="PTHR42718">
    <property type="entry name" value="MAJOR FACILITATOR SUPERFAMILY MULTIDRUG TRANSPORTER MFSC"/>
    <property type="match status" value="1"/>
</dbReference>
<dbReference type="GO" id="GO:0005886">
    <property type="term" value="C:plasma membrane"/>
    <property type="evidence" value="ECO:0007669"/>
    <property type="project" value="UniProtKB-SubCell"/>
</dbReference>
<gene>
    <name evidence="8" type="ORF">Amac_105330</name>
</gene>
<dbReference type="Gene3D" id="1.20.1250.20">
    <property type="entry name" value="MFS general substrate transporter like domains"/>
    <property type="match status" value="2"/>
</dbReference>
<evidence type="ECO:0000256" key="3">
    <source>
        <dbReference type="ARBA" id="ARBA00022989"/>
    </source>
</evidence>
<dbReference type="RefSeq" id="WP_218041797.1">
    <property type="nucleotide sequence ID" value="NZ_BLAE01000124.1"/>
</dbReference>
<feature type="transmembrane region" description="Helical" evidence="6">
    <location>
        <begin position="406"/>
        <end position="426"/>
    </location>
</feature>
<dbReference type="InterPro" id="IPR036259">
    <property type="entry name" value="MFS_trans_sf"/>
</dbReference>
<evidence type="ECO:0000256" key="5">
    <source>
        <dbReference type="SAM" id="MobiDB-lite"/>
    </source>
</evidence>
<evidence type="ECO:0000256" key="4">
    <source>
        <dbReference type="ARBA" id="ARBA00023136"/>
    </source>
</evidence>
<feature type="domain" description="Major facilitator superfamily (MFS) profile" evidence="7">
    <location>
        <begin position="32"/>
        <end position="432"/>
    </location>
</feature>
<feature type="transmembrane region" description="Helical" evidence="6">
    <location>
        <begin position="287"/>
        <end position="306"/>
    </location>
</feature>
<feature type="transmembrane region" description="Helical" evidence="6">
    <location>
        <begin position="379"/>
        <end position="400"/>
    </location>
</feature>
<dbReference type="PROSITE" id="PS50850">
    <property type="entry name" value="MFS"/>
    <property type="match status" value="1"/>
</dbReference>
<feature type="transmembrane region" description="Helical" evidence="6">
    <location>
        <begin position="318"/>
        <end position="339"/>
    </location>
</feature>
<reference evidence="8 9" key="1">
    <citation type="submission" date="2019-10" db="EMBL/GenBank/DDBJ databases">
        <title>Whole genome shotgun sequence of Acrocarpospora macrocephala NBRC 16266.</title>
        <authorList>
            <person name="Ichikawa N."/>
            <person name="Kimura A."/>
            <person name="Kitahashi Y."/>
            <person name="Komaki H."/>
            <person name="Oguchi A."/>
        </authorList>
    </citation>
    <scope>NUCLEOTIDE SEQUENCE [LARGE SCALE GENOMIC DNA]</scope>
    <source>
        <strain evidence="8 9">NBRC 16266</strain>
    </source>
</reference>
<dbReference type="GO" id="GO:0022857">
    <property type="term" value="F:transmembrane transporter activity"/>
    <property type="evidence" value="ECO:0007669"/>
    <property type="project" value="InterPro"/>
</dbReference>
<evidence type="ECO:0000256" key="1">
    <source>
        <dbReference type="ARBA" id="ARBA00004651"/>
    </source>
</evidence>
<dbReference type="Pfam" id="PF07690">
    <property type="entry name" value="MFS_1"/>
    <property type="match status" value="1"/>
</dbReference>
<dbReference type="SUPFAM" id="SSF103473">
    <property type="entry name" value="MFS general substrate transporter"/>
    <property type="match status" value="1"/>
</dbReference>
<comment type="caution">
    <text evidence="8">The sequence shown here is derived from an EMBL/GenBank/DDBJ whole genome shotgun (WGS) entry which is preliminary data.</text>
</comment>
<evidence type="ECO:0000313" key="9">
    <source>
        <dbReference type="Proteomes" id="UP000331127"/>
    </source>
</evidence>
<feature type="transmembrane region" description="Helical" evidence="6">
    <location>
        <begin position="345"/>
        <end position="367"/>
    </location>
</feature>
<dbReference type="EMBL" id="BLAE01000124">
    <property type="protein sequence ID" value="GES16935.1"/>
    <property type="molecule type" value="Genomic_DNA"/>
</dbReference>
<dbReference type="InterPro" id="IPR011701">
    <property type="entry name" value="MFS"/>
</dbReference>
<protein>
    <submittedName>
        <fullName evidence="8">MFS transporter</fullName>
    </submittedName>
</protein>